<protein>
    <submittedName>
        <fullName evidence="2">Prefoldin, molecular chaperone implicated in de novo protein folding, alpha subunit</fullName>
    </submittedName>
</protein>
<dbReference type="KEGG" id="ast:Asulf_00708"/>
<reference evidence="2 3" key="1">
    <citation type="journal article" date="2013" name="Genome Announc.">
        <title>Complete Genome Sequence of the Thermophilic and Facultatively Chemolithoautotrophic Sulfate Reducer Archaeoglobus sulfaticallidus Strain PM70-1T.</title>
        <authorList>
            <person name="Stokke R."/>
            <person name="Hocking W.P."/>
            <person name="Steinsbu B.O."/>
            <person name="Steen I.H."/>
        </authorList>
    </citation>
    <scope>NUCLEOTIDE SEQUENCE [LARGE SCALE GENOMIC DNA]</scope>
    <source>
        <strain evidence="2">PM70-1</strain>
    </source>
</reference>
<dbReference type="Gene3D" id="3.10.450.90">
    <property type="entry name" value="ArcTGT, C2 domain"/>
    <property type="match status" value="1"/>
</dbReference>
<dbReference type="InterPro" id="IPR038250">
    <property type="entry name" value="TGT_C2_sf"/>
</dbReference>
<keyword evidence="3" id="KW-1185">Reference proteome</keyword>
<accession>N0BKJ7</accession>
<dbReference type="AlphaFoldDB" id="N0BKJ7"/>
<dbReference type="GO" id="GO:0003723">
    <property type="term" value="F:RNA binding"/>
    <property type="evidence" value="ECO:0007669"/>
    <property type="project" value="InterPro"/>
</dbReference>
<evidence type="ECO:0000313" key="2">
    <source>
        <dbReference type="EMBL" id="AGK60725.1"/>
    </source>
</evidence>
<dbReference type="SUPFAM" id="SSF88697">
    <property type="entry name" value="PUA domain-like"/>
    <property type="match status" value="1"/>
</dbReference>
<organism evidence="2 3">
    <name type="scientific">Archaeoglobus sulfaticallidus PM70-1</name>
    <dbReference type="NCBI Taxonomy" id="387631"/>
    <lineage>
        <taxon>Archaea</taxon>
        <taxon>Methanobacteriati</taxon>
        <taxon>Methanobacteriota</taxon>
        <taxon>Archaeoglobi</taxon>
        <taxon>Archaeoglobales</taxon>
        <taxon>Archaeoglobaceae</taxon>
        <taxon>Archaeoglobus</taxon>
    </lineage>
</organism>
<proteinExistence type="predicted"/>
<dbReference type="Pfam" id="PF14810">
    <property type="entry name" value="TGT_C2"/>
    <property type="match status" value="1"/>
</dbReference>
<dbReference type="NCBIfam" id="TIGR00451">
    <property type="entry name" value="unchar_dom_2"/>
    <property type="match status" value="1"/>
</dbReference>
<dbReference type="Proteomes" id="UP000013307">
    <property type="component" value="Chromosome"/>
</dbReference>
<evidence type="ECO:0000259" key="1">
    <source>
        <dbReference type="SMART" id="SM00359"/>
    </source>
</evidence>
<dbReference type="InterPro" id="IPR002478">
    <property type="entry name" value="PUA"/>
</dbReference>
<dbReference type="InterPro" id="IPR015947">
    <property type="entry name" value="PUA-like_sf"/>
</dbReference>
<dbReference type="CDD" id="cd21149">
    <property type="entry name" value="PUA_archaeosine_TGT"/>
    <property type="match status" value="1"/>
</dbReference>
<dbReference type="HOGENOM" id="CLU_116577_2_0_2"/>
<feature type="domain" description="PUA" evidence="1">
    <location>
        <begin position="91"/>
        <end position="165"/>
    </location>
</feature>
<dbReference type="EMBL" id="CP005290">
    <property type="protein sequence ID" value="AGK60725.1"/>
    <property type="molecule type" value="Genomic_DNA"/>
</dbReference>
<dbReference type="OrthoDB" id="7576at2157"/>
<dbReference type="eggNOG" id="arCOG00991">
    <property type="taxonomic scope" value="Archaea"/>
</dbReference>
<gene>
    <name evidence="2" type="ORF">Asulf_00708</name>
</gene>
<dbReference type="Gene3D" id="2.30.130.10">
    <property type="entry name" value="PUA domain"/>
    <property type="match status" value="1"/>
</dbReference>
<name>N0BKJ7_9EURY</name>
<dbReference type="STRING" id="387631.Asulf_00708"/>
<evidence type="ECO:0000313" key="3">
    <source>
        <dbReference type="Proteomes" id="UP000013307"/>
    </source>
</evidence>
<dbReference type="Pfam" id="PF01472">
    <property type="entry name" value="PUA"/>
    <property type="match status" value="1"/>
</dbReference>
<dbReference type="PROSITE" id="PS50890">
    <property type="entry name" value="PUA"/>
    <property type="match status" value="1"/>
</dbReference>
<dbReference type="SUPFAM" id="SSF88802">
    <property type="entry name" value="Pre-PUA domain"/>
    <property type="match status" value="1"/>
</dbReference>
<dbReference type="InterPro" id="IPR004521">
    <property type="entry name" value="Uncharacterised_CHP00451"/>
</dbReference>
<dbReference type="GeneID" id="15392351"/>
<sequence length="171" mass="19332">MSRKPETPEFLPREEKFRKIRWMADYQFGRGAGKVLFPDTCKFIVSPKTGRIRQITDKGIRIATLKASSGWFSLSIEGAKRIKDFFEYPRNRVVVTNEVSEFIADGKNVFAKHVVDVDENLRAGDEVVVVDEDDNLLATGKAVLCASEMMLFNRGIAVNVRAGVKKYLDQV</sequence>
<dbReference type="SMART" id="SM00359">
    <property type="entry name" value="PUA"/>
    <property type="match status" value="1"/>
</dbReference>
<dbReference type="InterPro" id="IPR036974">
    <property type="entry name" value="PUA_sf"/>
</dbReference>
<dbReference type="InterPro" id="IPR029402">
    <property type="entry name" value="TGT_C2"/>
</dbReference>
<dbReference type="RefSeq" id="WP_015590324.1">
    <property type="nucleotide sequence ID" value="NC_021169.1"/>
</dbReference>